<evidence type="ECO:0000256" key="4">
    <source>
        <dbReference type="ARBA" id="ARBA00022912"/>
    </source>
</evidence>
<dbReference type="EC" id="3.1.3.48" evidence="2"/>
<keyword evidence="3" id="KW-0378">Hydrolase</keyword>
<dbReference type="SUPFAM" id="SSF89550">
    <property type="entry name" value="PHP domain-like"/>
    <property type="match status" value="1"/>
</dbReference>
<keyword evidence="4" id="KW-0904">Protein phosphatase</keyword>
<organism evidence="6 7">
    <name type="scientific">Candidatus Mediterraneibacter stercoravium</name>
    <dbReference type="NCBI Taxonomy" id="2838685"/>
    <lineage>
        <taxon>Bacteria</taxon>
        <taxon>Bacillati</taxon>
        <taxon>Bacillota</taxon>
        <taxon>Clostridia</taxon>
        <taxon>Lachnospirales</taxon>
        <taxon>Lachnospiraceae</taxon>
        <taxon>Mediterraneibacter</taxon>
    </lineage>
</organism>
<accession>A0A9D2K1V5</accession>
<dbReference type="PIRSF" id="PIRSF016557">
    <property type="entry name" value="Caps_synth_CpsB"/>
    <property type="match status" value="1"/>
</dbReference>
<evidence type="ECO:0000313" key="6">
    <source>
        <dbReference type="EMBL" id="HIZ74049.1"/>
    </source>
</evidence>
<comment type="similarity">
    <text evidence="1">Belongs to the metallo-dependent hydrolases superfamily. CpsB/CapC family.</text>
</comment>
<comment type="catalytic activity">
    <reaction evidence="5">
        <text>O-phospho-L-tyrosyl-[protein] + H2O = L-tyrosyl-[protein] + phosphate</text>
        <dbReference type="Rhea" id="RHEA:10684"/>
        <dbReference type="Rhea" id="RHEA-COMP:10136"/>
        <dbReference type="Rhea" id="RHEA-COMP:20101"/>
        <dbReference type="ChEBI" id="CHEBI:15377"/>
        <dbReference type="ChEBI" id="CHEBI:43474"/>
        <dbReference type="ChEBI" id="CHEBI:46858"/>
        <dbReference type="ChEBI" id="CHEBI:61978"/>
        <dbReference type="EC" id="3.1.3.48"/>
    </reaction>
</comment>
<comment type="caution">
    <text evidence="6">The sequence shown here is derived from an EMBL/GenBank/DDBJ whole genome shotgun (WGS) entry which is preliminary data.</text>
</comment>
<dbReference type="Pfam" id="PF19567">
    <property type="entry name" value="CpsB_CapC"/>
    <property type="match status" value="1"/>
</dbReference>
<evidence type="ECO:0000256" key="1">
    <source>
        <dbReference type="ARBA" id="ARBA00005750"/>
    </source>
</evidence>
<dbReference type="Proteomes" id="UP000824116">
    <property type="component" value="Unassembled WGS sequence"/>
</dbReference>
<name>A0A9D2K1V5_9FIRM</name>
<protein>
    <recommendedName>
        <fullName evidence="2">protein-tyrosine-phosphatase</fullName>
        <ecNumber evidence="2">3.1.3.48</ecNumber>
    </recommendedName>
</protein>
<dbReference type="InterPro" id="IPR016195">
    <property type="entry name" value="Pol/histidinol_Pase-like"/>
</dbReference>
<reference evidence="6" key="2">
    <citation type="submission" date="2021-04" db="EMBL/GenBank/DDBJ databases">
        <authorList>
            <person name="Gilroy R."/>
        </authorList>
    </citation>
    <scope>NUCLEOTIDE SEQUENCE</scope>
    <source>
        <strain evidence="6">CHK196-3914</strain>
    </source>
</reference>
<dbReference type="Gene3D" id="3.20.20.140">
    <property type="entry name" value="Metal-dependent hydrolases"/>
    <property type="match status" value="1"/>
</dbReference>
<evidence type="ECO:0000256" key="5">
    <source>
        <dbReference type="ARBA" id="ARBA00051722"/>
    </source>
</evidence>
<dbReference type="AlphaFoldDB" id="A0A9D2K1V5"/>
<dbReference type="GO" id="GO:0030145">
    <property type="term" value="F:manganese ion binding"/>
    <property type="evidence" value="ECO:0007669"/>
    <property type="project" value="InterPro"/>
</dbReference>
<evidence type="ECO:0000256" key="3">
    <source>
        <dbReference type="ARBA" id="ARBA00022801"/>
    </source>
</evidence>
<reference evidence="6" key="1">
    <citation type="journal article" date="2021" name="PeerJ">
        <title>Extensive microbial diversity within the chicken gut microbiome revealed by metagenomics and culture.</title>
        <authorList>
            <person name="Gilroy R."/>
            <person name="Ravi A."/>
            <person name="Getino M."/>
            <person name="Pursley I."/>
            <person name="Horton D.L."/>
            <person name="Alikhan N.F."/>
            <person name="Baker D."/>
            <person name="Gharbi K."/>
            <person name="Hall N."/>
            <person name="Watson M."/>
            <person name="Adriaenssens E.M."/>
            <person name="Foster-Nyarko E."/>
            <person name="Jarju S."/>
            <person name="Secka A."/>
            <person name="Antonio M."/>
            <person name="Oren A."/>
            <person name="Chaudhuri R.R."/>
            <person name="La Ragione R."/>
            <person name="Hildebrand F."/>
            <person name="Pallen M.J."/>
        </authorList>
    </citation>
    <scope>NUCLEOTIDE SEQUENCE</scope>
    <source>
        <strain evidence="6">CHK196-3914</strain>
    </source>
</reference>
<sequence length="259" mass="30028">MIDIHTHILPGVDDGAEDIYDSIEMAAMAYENGTTVIVATPHCNIPGMYANYFGKEYCHVFQKTKEILRREVPQITLLAGMEVFTTEEVPRLLTEGKIFPINRTRYILMEFDFGEDPDFAGEILRQVKEVRAIPVIAHAERYEFIQDDPEIAYQWTKKGYEIQINKGSFMGRFGQRAQRAAYELLNHNLVTAVASDAHSPIQRTTCMADAYDHLSEEYPEEYLDVLFDKNPQNICNGLKPVKMRRIPFNERYYWEERAQ</sequence>
<dbReference type="PANTHER" id="PTHR39181:SF1">
    <property type="entry name" value="TYROSINE-PROTEIN PHOSPHATASE YWQE"/>
    <property type="match status" value="1"/>
</dbReference>
<proteinExistence type="inferred from homology"/>
<gene>
    <name evidence="6" type="ORF">H9723_02225</name>
</gene>
<evidence type="ECO:0000256" key="2">
    <source>
        <dbReference type="ARBA" id="ARBA00013064"/>
    </source>
</evidence>
<dbReference type="InterPro" id="IPR016667">
    <property type="entry name" value="Caps_polysacc_synth_CpsB/CapC"/>
</dbReference>
<dbReference type="EMBL" id="DXAY01000049">
    <property type="protein sequence ID" value="HIZ74049.1"/>
    <property type="molecule type" value="Genomic_DNA"/>
</dbReference>
<dbReference type="GO" id="GO:0004725">
    <property type="term" value="F:protein tyrosine phosphatase activity"/>
    <property type="evidence" value="ECO:0007669"/>
    <property type="project" value="UniProtKB-EC"/>
</dbReference>
<dbReference type="PANTHER" id="PTHR39181">
    <property type="entry name" value="TYROSINE-PROTEIN PHOSPHATASE YWQE"/>
    <property type="match status" value="1"/>
</dbReference>
<evidence type="ECO:0000313" key="7">
    <source>
        <dbReference type="Proteomes" id="UP000824116"/>
    </source>
</evidence>